<evidence type="ECO:0000256" key="1">
    <source>
        <dbReference type="SAM" id="MobiDB-lite"/>
    </source>
</evidence>
<protein>
    <submittedName>
        <fullName evidence="2">Uncharacterized protein</fullName>
    </submittedName>
</protein>
<proteinExistence type="predicted"/>
<reference evidence="2" key="1">
    <citation type="submission" date="2014-11" db="EMBL/GenBank/DDBJ databases">
        <authorList>
            <person name="Amaro Gonzalez C."/>
        </authorList>
    </citation>
    <scope>NUCLEOTIDE SEQUENCE</scope>
</reference>
<name>A0A0E9RN05_ANGAN</name>
<dbReference type="AlphaFoldDB" id="A0A0E9RN05"/>
<accession>A0A0E9RN05</accession>
<feature type="region of interest" description="Disordered" evidence="1">
    <location>
        <begin position="11"/>
        <end position="33"/>
    </location>
</feature>
<evidence type="ECO:0000313" key="2">
    <source>
        <dbReference type="EMBL" id="JAH30546.1"/>
    </source>
</evidence>
<dbReference type="EMBL" id="GBXM01078031">
    <property type="protein sequence ID" value="JAH30546.1"/>
    <property type="molecule type" value="Transcribed_RNA"/>
</dbReference>
<feature type="compositionally biased region" description="Basic residues" evidence="1">
    <location>
        <begin position="13"/>
        <end position="33"/>
    </location>
</feature>
<reference evidence="2" key="2">
    <citation type="journal article" date="2015" name="Fish Shellfish Immunol.">
        <title>Early steps in the European eel (Anguilla anguilla)-Vibrio vulnificus interaction in the gills: Role of the RtxA13 toxin.</title>
        <authorList>
            <person name="Callol A."/>
            <person name="Pajuelo D."/>
            <person name="Ebbesson L."/>
            <person name="Teles M."/>
            <person name="MacKenzie S."/>
            <person name="Amaro C."/>
        </authorList>
    </citation>
    <scope>NUCLEOTIDE SEQUENCE</scope>
</reference>
<organism evidence="2">
    <name type="scientific">Anguilla anguilla</name>
    <name type="common">European freshwater eel</name>
    <name type="synonym">Muraena anguilla</name>
    <dbReference type="NCBI Taxonomy" id="7936"/>
    <lineage>
        <taxon>Eukaryota</taxon>
        <taxon>Metazoa</taxon>
        <taxon>Chordata</taxon>
        <taxon>Craniata</taxon>
        <taxon>Vertebrata</taxon>
        <taxon>Euteleostomi</taxon>
        <taxon>Actinopterygii</taxon>
        <taxon>Neopterygii</taxon>
        <taxon>Teleostei</taxon>
        <taxon>Anguilliformes</taxon>
        <taxon>Anguillidae</taxon>
        <taxon>Anguilla</taxon>
    </lineage>
</organism>
<sequence>MRAQRMLLLFSHHVPHTHTPTHTRRHAHPHTKL</sequence>